<reference evidence="5" key="1">
    <citation type="submission" date="2022-03" db="EMBL/GenBank/DDBJ databases">
        <title>Complete genome sequence of Caldinitratiruptor microaerophilus.</title>
        <authorList>
            <person name="Mukaiyama R."/>
            <person name="Nishiyama T."/>
            <person name="Ueda K."/>
        </authorList>
    </citation>
    <scope>NUCLEOTIDE SEQUENCE</scope>
    <source>
        <strain evidence="5">JCM 16183</strain>
    </source>
</reference>
<dbReference type="InterPro" id="IPR019808">
    <property type="entry name" value="Histidine_triad_CS"/>
</dbReference>
<organism evidence="5 6">
    <name type="scientific">Caldinitratiruptor microaerophilus</name>
    <dbReference type="NCBI Taxonomy" id="671077"/>
    <lineage>
        <taxon>Bacteria</taxon>
        <taxon>Bacillati</taxon>
        <taxon>Bacillota</taxon>
        <taxon>Clostridia</taxon>
        <taxon>Eubacteriales</taxon>
        <taxon>Symbiobacteriaceae</taxon>
        <taxon>Caldinitratiruptor</taxon>
    </lineage>
</organism>
<dbReference type="InterPro" id="IPR001310">
    <property type="entry name" value="Histidine_triad_HIT"/>
</dbReference>
<keyword evidence="6" id="KW-1185">Reference proteome</keyword>
<dbReference type="PROSITE" id="PS00892">
    <property type="entry name" value="HIT_1"/>
    <property type="match status" value="1"/>
</dbReference>
<dbReference type="PANTHER" id="PTHR23089">
    <property type="entry name" value="HISTIDINE TRIAD HIT PROTEIN"/>
    <property type="match status" value="1"/>
</dbReference>
<dbReference type="InterPro" id="IPR011146">
    <property type="entry name" value="HIT-like"/>
</dbReference>
<evidence type="ECO:0000256" key="2">
    <source>
        <dbReference type="PIRSR" id="PIRSR601310-3"/>
    </source>
</evidence>
<dbReference type="CDD" id="cd01276">
    <property type="entry name" value="PKCI_related"/>
    <property type="match status" value="1"/>
</dbReference>
<gene>
    <name evidence="5" type="primary">hinT</name>
    <name evidence="5" type="ORF">caldi_25090</name>
</gene>
<evidence type="ECO:0000256" key="3">
    <source>
        <dbReference type="PROSITE-ProRule" id="PRU00464"/>
    </source>
</evidence>
<dbReference type="PRINTS" id="PR00332">
    <property type="entry name" value="HISTRIAD"/>
</dbReference>
<dbReference type="SUPFAM" id="SSF54197">
    <property type="entry name" value="HIT-like"/>
    <property type="match status" value="1"/>
</dbReference>
<dbReference type="InterPro" id="IPR036265">
    <property type="entry name" value="HIT-like_sf"/>
</dbReference>
<evidence type="ECO:0000313" key="6">
    <source>
        <dbReference type="Proteomes" id="UP001163687"/>
    </source>
</evidence>
<evidence type="ECO:0000256" key="1">
    <source>
        <dbReference type="PIRSR" id="PIRSR601310-1"/>
    </source>
</evidence>
<feature type="active site" description="Tele-AMP-histidine intermediate" evidence="1">
    <location>
        <position position="100"/>
    </location>
</feature>
<feature type="short sequence motif" description="Histidine triad motif" evidence="2 3">
    <location>
        <begin position="98"/>
        <end position="102"/>
    </location>
</feature>
<evidence type="ECO:0000259" key="4">
    <source>
        <dbReference type="PROSITE" id="PS51084"/>
    </source>
</evidence>
<dbReference type="KEGG" id="cmic:caldi_25090"/>
<sequence length="113" mass="12260">MEDCVFCKIVRGELPASKVYEDDAVLAFRDIRPQAPVHVLVVPKKHVASLMDLTDEDAALAGRLFAAARAVARQEGVAESGFRFLTNTGPDSGQVVFHLHFHVMGGRRLGAMG</sequence>
<dbReference type="EMBL" id="AP025628">
    <property type="protein sequence ID" value="BDG61419.1"/>
    <property type="molecule type" value="Genomic_DNA"/>
</dbReference>
<name>A0AA35CMX1_9FIRM</name>
<accession>A0AA35CMX1</accession>
<dbReference type="AlphaFoldDB" id="A0AA35CMX1"/>
<dbReference type="Gene3D" id="3.30.428.10">
    <property type="entry name" value="HIT-like"/>
    <property type="match status" value="1"/>
</dbReference>
<protein>
    <submittedName>
        <fullName evidence="5">Histidine triad nucleotide-binding protein</fullName>
    </submittedName>
</protein>
<evidence type="ECO:0000313" key="5">
    <source>
        <dbReference type="EMBL" id="BDG61419.1"/>
    </source>
</evidence>
<dbReference type="GO" id="GO:0003824">
    <property type="term" value="F:catalytic activity"/>
    <property type="evidence" value="ECO:0007669"/>
    <property type="project" value="InterPro"/>
</dbReference>
<dbReference type="Pfam" id="PF01230">
    <property type="entry name" value="HIT"/>
    <property type="match status" value="1"/>
</dbReference>
<dbReference type="PROSITE" id="PS51084">
    <property type="entry name" value="HIT_2"/>
    <property type="match status" value="1"/>
</dbReference>
<proteinExistence type="predicted"/>
<feature type="domain" description="HIT" evidence="4">
    <location>
        <begin position="5"/>
        <end position="113"/>
    </location>
</feature>
<dbReference type="Proteomes" id="UP001163687">
    <property type="component" value="Chromosome"/>
</dbReference>